<evidence type="ECO:0000256" key="1">
    <source>
        <dbReference type="SAM" id="Phobius"/>
    </source>
</evidence>
<keyword evidence="1" id="KW-0472">Membrane</keyword>
<feature type="transmembrane region" description="Helical" evidence="1">
    <location>
        <begin position="151"/>
        <end position="171"/>
    </location>
</feature>
<organism evidence="2 3">
    <name type="scientific">Batillaria attramentaria</name>
    <dbReference type="NCBI Taxonomy" id="370345"/>
    <lineage>
        <taxon>Eukaryota</taxon>
        <taxon>Metazoa</taxon>
        <taxon>Spiralia</taxon>
        <taxon>Lophotrochozoa</taxon>
        <taxon>Mollusca</taxon>
        <taxon>Gastropoda</taxon>
        <taxon>Caenogastropoda</taxon>
        <taxon>Sorbeoconcha</taxon>
        <taxon>Cerithioidea</taxon>
        <taxon>Batillariidae</taxon>
        <taxon>Batillaria</taxon>
    </lineage>
</organism>
<evidence type="ECO:0000313" key="3">
    <source>
        <dbReference type="Proteomes" id="UP001519460"/>
    </source>
</evidence>
<dbReference type="EMBL" id="JACVVK020000125">
    <property type="protein sequence ID" value="KAK7490599.1"/>
    <property type="molecule type" value="Genomic_DNA"/>
</dbReference>
<keyword evidence="1" id="KW-0812">Transmembrane</keyword>
<accession>A0ABD0KUM7</accession>
<dbReference type="Proteomes" id="UP001519460">
    <property type="component" value="Unassembled WGS sequence"/>
</dbReference>
<name>A0ABD0KUM7_9CAEN</name>
<comment type="caution">
    <text evidence="2">The sequence shown here is derived from an EMBL/GenBank/DDBJ whole genome shotgun (WGS) entry which is preliminary data.</text>
</comment>
<proteinExistence type="predicted"/>
<dbReference type="AlphaFoldDB" id="A0ABD0KUM7"/>
<evidence type="ECO:0000313" key="2">
    <source>
        <dbReference type="EMBL" id="KAK7490599.1"/>
    </source>
</evidence>
<sequence length="175" mass="19711">MNIETFETHTARTCVSLDPKEAETPETYRIQYANGTRVRDCLAEHPRHWKPKTIPSINNRSLPSSPIISVPGKSLNEQTGKHSQGESRITSLAKTHKLRPCARRYVPRKKWTINHGILRMRCIIHMFINPEGAASTADRVIFVQEMVAKDLHSLACILLLVAVPMGLLCIFGESD</sequence>
<keyword evidence="3" id="KW-1185">Reference proteome</keyword>
<gene>
    <name evidence="2" type="ORF">BaRGS_00018202</name>
</gene>
<reference evidence="2 3" key="1">
    <citation type="journal article" date="2023" name="Sci. Data">
        <title>Genome assembly of the Korean intertidal mud-creeper Batillaria attramentaria.</title>
        <authorList>
            <person name="Patra A.K."/>
            <person name="Ho P.T."/>
            <person name="Jun S."/>
            <person name="Lee S.J."/>
            <person name="Kim Y."/>
            <person name="Won Y.J."/>
        </authorList>
    </citation>
    <scope>NUCLEOTIDE SEQUENCE [LARGE SCALE GENOMIC DNA]</scope>
    <source>
        <strain evidence="2">Wonlab-2016</strain>
    </source>
</reference>
<keyword evidence="1" id="KW-1133">Transmembrane helix</keyword>
<protein>
    <submittedName>
        <fullName evidence="2">Uncharacterized protein</fullName>
    </submittedName>
</protein>